<gene>
    <name evidence="1" type="ORF">BC739_005917</name>
</gene>
<evidence type="ECO:0000313" key="2">
    <source>
        <dbReference type="Proteomes" id="UP000517916"/>
    </source>
</evidence>
<reference evidence="1 2" key="1">
    <citation type="submission" date="2020-08" db="EMBL/GenBank/DDBJ databases">
        <title>Genomic Encyclopedia of Archaeal and Bacterial Type Strains, Phase II (KMG-II): from individual species to whole genera.</title>
        <authorList>
            <person name="Goeker M."/>
        </authorList>
    </citation>
    <scope>NUCLEOTIDE SEQUENCE [LARGE SCALE GENOMIC DNA]</scope>
    <source>
        <strain evidence="1 2">DSM 43850</strain>
    </source>
</reference>
<dbReference type="InterPro" id="IPR036412">
    <property type="entry name" value="HAD-like_sf"/>
</dbReference>
<dbReference type="PRINTS" id="PR00413">
    <property type="entry name" value="HADHALOGNASE"/>
</dbReference>
<dbReference type="SFLD" id="SFLDS00003">
    <property type="entry name" value="Haloacid_Dehalogenase"/>
    <property type="match status" value="1"/>
</dbReference>
<dbReference type="InterPro" id="IPR006439">
    <property type="entry name" value="HAD-SF_hydro_IA"/>
</dbReference>
<dbReference type="Proteomes" id="UP000517916">
    <property type="component" value="Unassembled WGS sequence"/>
</dbReference>
<dbReference type="GO" id="GO:0050308">
    <property type="term" value="F:sugar-phosphatase activity"/>
    <property type="evidence" value="ECO:0007669"/>
    <property type="project" value="UniProtKB-EC"/>
</dbReference>
<proteinExistence type="predicted"/>
<comment type="caution">
    <text evidence="1">The sequence shown here is derived from an EMBL/GenBank/DDBJ whole genome shotgun (WGS) entry which is preliminary data.</text>
</comment>
<dbReference type="EC" id="3.1.3.23" evidence="1"/>
<dbReference type="PANTHER" id="PTHR43481:SF4">
    <property type="entry name" value="GLYCEROL-1-PHOSPHATE PHOSPHOHYDROLASE 1-RELATED"/>
    <property type="match status" value="1"/>
</dbReference>
<sequence length="222" mass="23257">MSTGFKAALFDMDGTLADSEPRSRWAWQRLFTTYGLPLEEAELKTFSGRRGQDVLAERVHLFPVDSTVDGLFEEAMGYWAVAEVPSAVAVPGAPELVRAVHAAGVPAAIVSSGRRDDVRGLLAELGLAELFAVIVASEDVTEGKPHPEGFLTACGHLGVSPQDTVVFEDAPAGVAAAKAAGAACVAVTTTRPGSQLTEADLVVADFVGMTWPPVLDGTRARP</sequence>
<dbReference type="NCBIfam" id="TIGR01509">
    <property type="entry name" value="HAD-SF-IA-v3"/>
    <property type="match status" value="1"/>
</dbReference>
<keyword evidence="1" id="KW-0378">Hydrolase</keyword>
<dbReference type="SUPFAM" id="SSF56784">
    <property type="entry name" value="HAD-like"/>
    <property type="match status" value="1"/>
</dbReference>
<protein>
    <submittedName>
        <fullName evidence="1">Sugar-phosphatase</fullName>
        <ecNumber evidence="1">3.1.3.23</ecNumber>
    </submittedName>
</protein>
<dbReference type="RefSeq" id="WP_182838995.1">
    <property type="nucleotide sequence ID" value="NZ_BAAABQ010000032.1"/>
</dbReference>
<dbReference type="SFLD" id="SFLDG01129">
    <property type="entry name" value="C1.5:_HAD__Beta-PGM__Phosphata"/>
    <property type="match status" value="1"/>
</dbReference>
<accession>A0ABR6BPA1</accession>
<dbReference type="PANTHER" id="PTHR43481">
    <property type="entry name" value="FRUCTOSE-1-PHOSPHATE PHOSPHATASE"/>
    <property type="match status" value="1"/>
</dbReference>
<dbReference type="Gene3D" id="3.40.50.1000">
    <property type="entry name" value="HAD superfamily/HAD-like"/>
    <property type="match status" value="1"/>
</dbReference>
<name>A0ABR6BPA1_9PSEU</name>
<dbReference type="Pfam" id="PF00702">
    <property type="entry name" value="Hydrolase"/>
    <property type="match status" value="1"/>
</dbReference>
<dbReference type="InterPro" id="IPR023198">
    <property type="entry name" value="PGP-like_dom2"/>
</dbReference>
<dbReference type="EMBL" id="JACJID010000004">
    <property type="protein sequence ID" value="MBA8928700.1"/>
    <property type="molecule type" value="Genomic_DNA"/>
</dbReference>
<keyword evidence="2" id="KW-1185">Reference proteome</keyword>
<dbReference type="Gene3D" id="1.10.150.240">
    <property type="entry name" value="Putative phosphatase, domain 2"/>
    <property type="match status" value="1"/>
</dbReference>
<evidence type="ECO:0000313" key="1">
    <source>
        <dbReference type="EMBL" id="MBA8928700.1"/>
    </source>
</evidence>
<dbReference type="InterPro" id="IPR023214">
    <property type="entry name" value="HAD_sf"/>
</dbReference>
<dbReference type="SFLD" id="SFLDG01135">
    <property type="entry name" value="C1.5.6:_HAD__Beta-PGM__Phospha"/>
    <property type="match status" value="1"/>
</dbReference>
<dbReference type="InterPro" id="IPR051806">
    <property type="entry name" value="HAD-like_SPP"/>
</dbReference>
<organism evidence="1 2">
    <name type="scientific">Kutzneria viridogrisea</name>
    <dbReference type="NCBI Taxonomy" id="47990"/>
    <lineage>
        <taxon>Bacteria</taxon>
        <taxon>Bacillati</taxon>
        <taxon>Actinomycetota</taxon>
        <taxon>Actinomycetes</taxon>
        <taxon>Pseudonocardiales</taxon>
        <taxon>Pseudonocardiaceae</taxon>
        <taxon>Kutzneria</taxon>
    </lineage>
</organism>